<comment type="caution">
    <text evidence="4">The sequence shown here is derived from an EMBL/GenBank/DDBJ whole genome shotgun (WGS) entry which is preliminary data.</text>
</comment>
<evidence type="ECO:0000313" key="5">
    <source>
        <dbReference type="Proteomes" id="UP000755551"/>
    </source>
</evidence>
<comment type="function">
    <text evidence="1">Histone-like DNA-binding protein which is capable of wrapping DNA to stabilize it, and thus to prevent its denaturation under extreme environmental conditions.</text>
</comment>
<dbReference type="InterPro" id="IPR020816">
    <property type="entry name" value="Histone-like_DNA-bd_CS"/>
</dbReference>
<organism evidence="4 5">
    <name type="scientific">Marinobacterium weihaiense</name>
    <dbReference type="NCBI Taxonomy" id="2851016"/>
    <lineage>
        <taxon>Bacteria</taxon>
        <taxon>Pseudomonadati</taxon>
        <taxon>Pseudomonadota</taxon>
        <taxon>Gammaproteobacteria</taxon>
        <taxon>Oceanospirillales</taxon>
        <taxon>Oceanospirillaceae</taxon>
        <taxon>Marinobacterium</taxon>
    </lineage>
</organism>
<evidence type="ECO:0000256" key="2">
    <source>
        <dbReference type="ARBA" id="ARBA00023067"/>
    </source>
</evidence>
<dbReference type="InterPro" id="IPR000119">
    <property type="entry name" value="Hist_DNA-bd"/>
</dbReference>
<gene>
    <name evidence="4" type="ORF">KTN04_02390</name>
</gene>
<dbReference type="CDD" id="cd13831">
    <property type="entry name" value="HU"/>
    <property type="match status" value="1"/>
</dbReference>
<dbReference type="GO" id="GO:0003677">
    <property type="term" value="F:DNA binding"/>
    <property type="evidence" value="ECO:0007669"/>
    <property type="project" value="UniProtKB-KW"/>
</dbReference>
<dbReference type="SMART" id="SM00411">
    <property type="entry name" value="BHL"/>
    <property type="match status" value="1"/>
</dbReference>
<evidence type="ECO:0000256" key="3">
    <source>
        <dbReference type="ARBA" id="ARBA00023125"/>
    </source>
</evidence>
<keyword evidence="2" id="KW-0226">DNA condensation</keyword>
<reference evidence="4 5" key="1">
    <citation type="submission" date="2021-06" db="EMBL/GenBank/DDBJ databases">
        <title>Bacterium isolated from marine sediment.</title>
        <authorList>
            <person name="Zhu K.-L."/>
            <person name="Du Z.-J."/>
            <person name="Liang Q.-Y."/>
        </authorList>
    </citation>
    <scope>NUCLEOTIDE SEQUENCE [LARGE SCALE GENOMIC DNA]</scope>
    <source>
        <strain evidence="4 5">A346</strain>
    </source>
</reference>
<dbReference type="Proteomes" id="UP000755551">
    <property type="component" value="Unassembled WGS sequence"/>
</dbReference>
<protein>
    <submittedName>
        <fullName evidence="4">HU family DNA-binding protein</fullName>
    </submittedName>
</protein>
<dbReference type="PROSITE" id="PS00045">
    <property type="entry name" value="HISTONE_LIKE"/>
    <property type="match status" value="1"/>
</dbReference>
<dbReference type="PANTHER" id="PTHR33175:SF3">
    <property type="entry name" value="DNA-BINDING PROTEIN HU-BETA"/>
    <property type="match status" value="1"/>
</dbReference>
<keyword evidence="5" id="KW-1185">Reference proteome</keyword>
<dbReference type="Pfam" id="PF00216">
    <property type="entry name" value="Bac_DNA_binding"/>
    <property type="match status" value="1"/>
</dbReference>
<accession>A0ABS6M7D9</accession>
<proteinExistence type="predicted"/>
<dbReference type="PANTHER" id="PTHR33175">
    <property type="entry name" value="DNA-BINDING PROTEIN HU"/>
    <property type="match status" value="1"/>
</dbReference>
<evidence type="ECO:0000256" key="1">
    <source>
        <dbReference type="ARBA" id="ARBA00003819"/>
    </source>
</evidence>
<name>A0ABS6M7D9_9GAMM</name>
<dbReference type="RefSeq" id="WP_217333606.1">
    <property type="nucleotide sequence ID" value="NZ_JAHQZT010000002.1"/>
</dbReference>
<evidence type="ECO:0000313" key="4">
    <source>
        <dbReference type="EMBL" id="MBV0932187.1"/>
    </source>
</evidence>
<keyword evidence="3 4" id="KW-0238">DNA-binding</keyword>
<sequence length="110" mass="11687">MRWATTTDRTRQRFYKGNTVNKSELIDAIAAAADIPKAAAGRALDATLESVTEALQRGESVALVGFGTFATKERAARTGRNPQTGNPIEIAAATLPTFKPGKALKDAVNK</sequence>
<dbReference type="EMBL" id="JAHQZT010000002">
    <property type="protein sequence ID" value="MBV0932187.1"/>
    <property type="molecule type" value="Genomic_DNA"/>
</dbReference>